<name>A0ACD4ZPE5_9ACTN</name>
<evidence type="ECO:0000313" key="2">
    <source>
        <dbReference type="Proteomes" id="UP001348369"/>
    </source>
</evidence>
<gene>
    <name evidence="1" type="ORF">OG835_25765</name>
</gene>
<sequence length="582" mass="61687">MATEPTTPETPEPFDATALNDEALYAEYARVKTRGAELSAKQDLSAEEIAEFTVLGDRVDLVRDEISTRETAAAELAARRSAFAALPDLTPPAAPEPPAAVETPAAPEPAAPAVVPSVAELGAQPPEPPVVLGRERPREFSIVLTSDGAASVGKRYGEEVTVADVSAAVAKSFSSYGRAGGGQSSKRTLAQFTRNRGDELQLGRGEEDDYNAIERARKESRLDGGSLLKAWGAQVTEDANSLTAAAGWCAPSENLYDTCGLWSMDGMLDLPTLTASRGGFNYASNQPTYADLQASTSFTVLTEAQVIADTEKSCAEIPCPTFTDARLDVAVSCITASFMQMAGYPEWVNNYVDGLLTNHAHKLNGNIIARIATKAGAATVIPAQGATPAPGSGPDSSATASLLAALETAATDMRYRERMPFSQTFEVILPQWSLAQIRADLSRRNAYPSDPFAITNQMIVGWFATRNIRPQFVYDFQDAYATTPPTGLPGGTAALTALPVTVNFLIYPAGAVVLARQDVVTLSSVYDAANLQQNLFTRLFSEEGFQPIYPCGSIRQYTAQLCPSGATGAQVWSSCAVPAAAA</sequence>
<protein>
    <submittedName>
        <fullName evidence="1">Major capsid protein</fullName>
    </submittedName>
</protein>
<organism evidence="1 2">
    <name type="scientific">Streptomyces scopuliridis</name>
    <dbReference type="NCBI Taxonomy" id="452529"/>
    <lineage>
        <taxon>Bacteria</taxon>
        <taxon>Bacillati</taxon>
        <taxon>Actinomycetota</taxon>
        <taxon>Actinomycetes</taxon>
        <taxon>Kitasatosporales</taxon>
        <taxon>Streptomycetaceae</taxon>
        <taxon>Streptomyces</taxon>
    </lineage>
</organism>
<evidence type="ECO:0000313" key="1">
    <source>
        <dbReference type="EMBL" id="WSC00064.1"/>
    </source>
</evidence>
<accession>A0ACD4ZPE5</accession>
<reference evidence="1" key="1">
    <citation type="submission" date="2022-10" db="EMBL/GenBank/DDBJ databases">
        <title>The complete genomes of actinobacterial strains from the NBC collection.</title>
        <authorList>
            <person name="Joergensen T.S."/>
            <person name="Alvarez Arevalo M."/>
            <person name="Sterndorff E.B."/>
            <person name="Faurdal D."/>
            <person name="Vuksanovic O."/>
            <person name="Mourched A.-S."/>
            <person name="Charusanti P."/>
            <person name="Shaw S."/>
            <person name="Blin K."/>
            <person name="Weber T."/>
        </authorList>
    </citation>
    <scope>NUCLEOTIDE SEQUENCE</scope>
    <source>
        <strain evidence="1">NBC 01771</strain>
    </source>
</reference>
<dbReference type="Proteomes" id="UP001348369">
    <property type="component" value="Chromosome"/>
</dbReference>
<dbReference type="EMBL" id="CP109109">
    <property type="protein sequence ID" value="WSC00064.1"/>
    <property type="molecule type" value="Genomic_DNA"/>
</dbReference>
<proteinExistence type="predicted"/>
<keyword evidence="2" id="KW-1185">Reference proteome</keyword>